<gene>
    <name evidence="2" type="ORF">HMPREF1866_00602</name>
</gene>
<organism evidence="2 3">
    <name type="scientific">Lachnoanaerobaculum saburreum</name>
    <dbReference type="NCBI Taxonomy" id="467210"/>
    <lineage>
        <taxon>Bacteria</taxon>
        <taxon>Bacillati</taxon>
        <taxon>Bacillota</taxon>
        <taxon>Clostridia</taxon>
        <taxon>Lachnospirales</taxon>
        <taxon>Lachnospiraceae</taxon>
        <taxon>Lachnoanaerobaculum</taxon>
    </lineage>
</organism>
<feature type="domain" description="DUF3806" evidence="1">
    <location>
        <begin position="52"/>
        <end position="126"/>
    </location>
</feature>
<name>A0A133ZYD0_9FIRM</name>
<reference evidence="3" key="1">
    <citation type="submission" date="2016-01" db="EMBL/GenBank/DDBJ databases">
        <authorList>
            <person name="Mitreva M."/>
            <person name="Pepin K.H."/>
            <person name="Mihindukulasuriya K.A."/>
            <person name="Fulton R."/>
            <person name="Fronick C."/>
            <person name="O'Laughlin M."/>
            <person name="Miner T."/>
            <person name="Herter B."/>
            <person name="Rosa B.A."/>
            <person name="Cordes M."/>
            <person name="Tomlinson C."/>
            <person name="Wollam A."/>
            <person name="Palsikar V.B."/>
            <person name="Mardis E.R."/>
            <person name="Wilson R.K."/>
        </authorList>
    </citation>
    <scope>NUCLEOTIDE SEQUENCE [LARGE SCALE GENOMIC DNA]</scope>
    <source>
        <strain evidence="3">DNF00896</strain>
    </source>
</reference>
<dbReference type="Pfam" id="PF12713">
    <property type="entry name" value="DUF3806"/>
    <property type="match status" value="1"/>
</dbReference>
<dbReference type="PATRIC" id="fig|467210.3.peg.594"/>
<dbReference type="STRING" id="467210.HMPREF1866_00602"/>
<dbReference type="AlphaFoldDB" id="A0A133ZYD0"/>
<keyword evidence="3" id="KW-1185">Reference proteome</keyword>
<protein>
    <recommendedName>
        <fullName evidence="1">DUF3806 domain-containing protein</fullName>
    </recommendedName>
</protein>
<evidence type="ECO:0000259" key="1">
    <source>
        <dbReference type="Pfam" id="PF12713"/>
    </source>
</evidence>
<proteinExistence type="predicted"/>
<dbReference type="Proteomes" id="UP000070394">
    <property type="component" value="Unassembled WGS sequence"/>
</dbReference>
<dbReference type="InterPro" id="IPR024266">
    <property type="entry name" value="DUF3806"/>
</dbReference>
<evidence type="ECO:0000313" key="2">
    <source>
        <dbReference type="EMBL" id="KXB60416.1"/>
    </source>
</evidence>
<evidence type="ECO:0000313" key="3">
    <source>
        <dbReference type="Proteomes" id="UP000070394"/>
    </source>
</evidence>
<dbReference type="OrthoDB" id="8779193at2"/>
<accession>A0A133ZYD0</accession>
<comment type="caution">
    <text evidence="2">The sequence shown here is derived from an EMBL/GenBank/DDBJ whole genome shotgun (WGS) entry which is preliminary data.</text>
</comment>
<dbReference type="EMBL" id="LSDA01000014">
    <property type="protein sequence ID" value="KXB60416.1"/>
    <property type="molecule type" value="Genomic_DNA"/>
</dbReference>
<dbReference type="RefSeq" id="WP_060930543.1">
    <property type="nucleotide sequence ID" value="NZ_KQ959776.1"/>
</dbReference>
<sequence>MAYTKEDFDNWIFFISDKMDYFTNEFANENNLCLDYSIDSLNALEDWLLKKYEKISEIIEDKTLYNNTYNILDLCGVYVGEVFRKHIGGKWYMIMDNPKNVYYKLPVLTDPSYIGETYKCPITMVTACLDRRRGDYISWILNNNIENMKR</sequence>